<dbReference type="RefSeq" id="WP_069326665.1">
    <property type="nucleotide sequence ID" value="NZ_MDER01000031.1"/>
</dbReference>
<sequence>MSKFPHEPSAIQPTEPTDSSHATDEAWKKLQRRLVTETPHPKWQQWANEPQLFQIDDPSSQPQQSQRSVNTMKKPNEEQSHTSSTEPTVKRRRKMSSARKRWTTGVAACVIAGAVISTPFGNNAMAALLDQFRVQTLTTVDDQQLSDMFDQYRSKGDLGESENRFGTFTSTYGKVEGDFNPSKAATLLNYTLIKEASKNDESTAYVRSSRTETLNMNVDEINKAIQSLGGTDLLPQSLNNTPITMHFPETIEYTMTTEDRFAMLTQTKVPTVQFDASVSTEEVFKAIANLPFLPQSLKDGLQSDKIIDGSLPLPVVSDGTNERVTIAGVPVLVTTYNYHDDTTAAYGATWIHNGELFTFELNSADKSNTKETFTKEIEKLIQS</sequence>
<evidence type="ECO:0000256" key="1">
    <source>
        <dbReference type="SAM" id="MobiDB-lite"/>
    </source>
</evidence>
<gene>
    <name evidence="2" type="ORF">PTI45_01222</name>
</gene>
<feature type="compositionally biased region" description="Low complexity" evidence="1">
    <location>
        <begin position="58"/>
        <end position="68"/>
    </location>
</feature>
<dbReference type="EMBL" id="MDER01000031">
    <property type="protein sequence ID" value="ODP29213.1"/>
    <property type="molecule type" value="Genomic_DNA"/>
</dbReference>
<proteinExistence type="predicted"/>
<organism evidence="2 3">
    <name type="scientific">Paenibacillus nuruki</name>
    <dbReference type="NCBI Taxonomy" id="1886670"/>
    <lineage>
        <taxon>Bacteria</taxon>
        <taxon>Bacillati</taxon>
        <taxon>Bacillota</taxon>
        <taxon>Bacilli</taxon>
        <taxon>Bacillales</taxon>
        <taxon>Paenibacillaceae</taxon>
        <taxon>Paenibacillus</taxon>
    </lineage>
</organism>
<accession>A0A1E3L6C4</accession>
<dbReference type="Proteomes" id="UP000094578">
    <property type="component" value="Unassembled WGS sequence"/>
</dbReference>
<keyword evidence="3" id="KW-1185">Reference proteome</keyword>
<reference evidence="2 3" key="1">
    <citation type="submission" date="2016-08" db="EMBL/GenBank/DDBJ databases">
        <title>Genome sequencing of Paenibacillus sp. TI45-13ar, isolated from Korean traditional nuruk.</title>
        <authorList>
            <person name="Kim S.-J."/>
        </authorList>
    </citation>
    <scope>NUCLEOTIDE SEQUENCE [LARGE SCALE GENOMIC DNA]</scope>
    <source>
        <strain evidence="2 3">TI45-13ar</strain>
    </source>
</reference>
<feature type="region of interest" description="Disordered" evidence="1">
    <location>
        <begin position="1"/>
        <end position="98"/>
    </location>
</feature>
<evidence type="ECO:0000313" key="3">
    <source>
        <dbReference type="Proteomes" id="UP000094578"/>
    </source>
</evidence>
<name>A0A1E3L6C4_9BACL</name>
<evidence type="ECO:0000313" key="2">
    <source>
        <dbReference type="EMBL" id="ODP29213.1"/>
    </source>
</evidence>
<feature type="compositionally biased region" description="Polar residues" evidence="1">
    <location>
        <begin position="11"/>
        <end position="20"/>
    </location>
</feature>
<comment type="caution">
    <text evidence="2">The sequence shown here is derived from an EMBL/GenBank/DDBJ whole genome shotgun (WGS) entry which is preliminary data.</text>
</comment>
<dbReference type="STRING" id="1886670.PTI45_01222"/>
<evidence type="ECO:0008006" key="4">
    <source>
        <dbReference type="Google" id="ProtNLM"/>
    </source>
</evidence>
<dbReference type="AlphaFoldDB" id="A0A1E3L6C4"/>
<protein>
    <recommendedName>
        <fullName evidence="4">DUF4367 domain-containing protein</fullName>
    </recommendedName>
</protein>